<dbReference type="PANTHER" id="PTHR35391:SF5">
    <property type="entry name" value="DUF6590 DOMAIN-CONTAINING PROTEIN"/>
    <property type="match status" value="1"/>
</dbReference>
<dbReference type="PANTHER" id="PTHR35391">
    <property type="entry name" value="C2H2-TYPE DOMAIN-CONTAINING PROTEIN-RELATED"/>
    <property type="match status" value="1"/>
</dbReference>
<dbReference type="AlphaFoldDB" id="A0A6G1I5R8"/>
<evidence type="ECO:0000313" key="2">
    <source>
        <dbReference type="EMBL" id="KAF2403531.1"/>
    </source>
</evidence>
<feature type="domain" description="DUF6590" evidence="1">
    <location>
        <begin position="119"/>
        <end position="279"/>
    </location>
</feature>
<proteinExistence type="predicted"/>
<evidence type="ECO:0000313" key="3">
    <source>
        <dbReference type="Proteomes" id="UP000799640"/>
    </source>
</evidence>
<name>A0A6G1I5R8_9PEZI</name>
<sequence>MSWIWDPARQEQYFYSHEQQRYIYQSEYYQIRNVEQYETPQDFPPVNASVAFNQVPPGASNYGIGAYQMVPFNSNPSNVYYGSSGNLLRSHRDPIHGTPERGQYEQLDDRYRIPQNQADFFVRGRVFRMLWSEPHGGFESRTVYTTTSRYGYTPDTRFGEGIYTKIRWFVVIRPGRPGDNFSNCLPIQTYGGQGVGKEGVTKGDHSIIHTGRPAPRHAPNEEPAYYETGMRGPIEVVADRRSDSLDVMSRLHYARTYTVEHNVKVWGFGRVHEDSLDLLWTNFTEVQFQR</sequence>
<reference evidence="2" key="1">
    <citation type="journal article" date="2020" name="Stud. Mycol.">
        <title>101 Dothideomycetes genomes: a test case for predicting lifestyles and emergence of pathogens.</title>
        <authorList>
            <person name="Haridas S."/>
            <person name="Albert R."/>
            <person name="Binder M."/>
            <person name="Bloem J."/>
            <person name="Labutti K."/>
            <person name="Salamov A."/>
            <person name="Andreopoulos B."/>
            <person name="Baker S."/>
            <person name="Barry K."/>
            <person name="Bills G."/>
            <person name="Bluhm B."/>
            <person name="Cannon C."/>
            <person name="Castanera R."/>
            <person name="Culley D."/>
            <person name="Daum C."/>
            <person name="Ezra D."/>
            <person name="Gonzalez J."/>
            <person name="Henrissat B."/>
            <person name="Kuo A."/>
            <person name="Liang C."/>
            <person name="Lipzen A."/>
            <person name="Lutzoni F."/>
            <person name="Magnuson J."/>
            <person name="Mondo S."/>
            <person name="Nolan M."/>
            <person name="Ohm R."/>
            <person name="Pangilinan J."/>
            <person name="Park H.-J."/>
            <person name="Ramirez L."/>
            <person name="Alfaro M."/>
            <person name="Sun H."/>
            <person name="Tritt A."/>
            <person name="Yoshinaga Y."/>
            <person name="Zwiers L.-H."/>
            <person name="Turgeon B."/>
            <person name="Goodwin S."/>
            <person name="Spatafora J."/>
            <person name="Crous P."/>
            <person name="Grigoriev I."/>
        </authorList>
    </citation>
    <scope>NUCLEOTIDE SEQUENCE</scope>
    <source>
        <strain evidence="2">CBS 262.69</strain>
    </source>
</reference>
<accession>A0A6G1I5R8</accession>
<dbReference type="Pfam" id="PF20233">
    <property type="entry name" value="DUF6590"/>
    <property type="match status" value="1"/>
</dbReference>
<dbReference type="Proteomes" id="UP000799640">
    <property type="component" value="Unassembled WGS sequence"/>
</dbReference>
<evidence type="ECO:0000259" key="1">
    <source>
        <dbReference type="Pfam" id="PF20233"/>
    </source>
</evidence>
<organism evidence="2 3">
    <name type="scientific">Trichodelitschia bisporula</name>
    <dbReference type="NCBI Taxonomy" id="703511"/>
    <lineage>
        <taxon>Eukaryota</taxon>
        <taxon>Fungi</taxon>
        <taxon>Dikarya</taxon>
        <taxon>Ascomycota</taxon>
        <taxon>Pezizomycotina</taxon>
        <taxon>Dothideomycetes</taxon>
        <taxon>Dothideomycetes incertae sedis</taxon>
        <taxon>Phaeotrichales</taxon>
        <taxon>Phaeotrichaceae</taxon>
        <taxon>Trichodelitschia</taxon>
    </lineage>
</organism>
<protein>
    <recommendedName>
        <fullName evidence="1">DUF6590 domain-containing protein</fullName>
    </recommendedName>
</protein>
<dbReference type="OrthoDB" id="3559580at2759"/>
<dbReference type="InterPro" id="IPR046497">
    <property type="entry name" value="DUF6590"/>
</dbReference>
<dbReference type="EMBL" id="ML996689">
    <property type="protein sequence ID" value="KAF2403531.1"/>
    <property type="molecule type" value="Genomic_DNA"/>
</dbReference>
<keyword evidence="3" id="KW-1185">Reference proteome</keyword>
<gene>
    <name evidence="2" type="ORF">EJ06DRAFT_488238</name>
</gene>